<gene>
    <name evidence="2" type="ORF">NAEGRDRAFT_62537</name>
</gene>
<sequence>MQKRVYPPLKNQPEALSKENSSVAVIPTPMGPQDNDSVEVGHFKKVHRLSNSNIVKSLPHFEMEMGEIEAERITDSIPSLRRSMSRKNHNKIIPAADDNMVNLVDENASTRAEVETVR</sequence>
<evidence type="ECO:0000313" key="3">
    <source>
        <dbReference type="Proteomes" id="UP000006671"/>
    </source>
</evidence>
<feature type="region of interest" description="Disordered" evidence="1">
    <location>
        <begin position="1"/>
        <end position="21"/>
    </location>
</feature>
<evidence type="ECO:0000256" key="1">
    <source>
        <dbReference type="SAM" id="MobiDB-lite"/>
    </source>
</evidence>
<accession>D2V1D1</accession>
<protein>
    <submittedName>
        <fullName evidence="2">Predicted protein</fullName>
    </submittedName>
</protein>
<dbReference type="AlphaFoldDB" id="D2V1D1"/>
<dbReference type="KEGG" id="ngr:NAEGRDRAFT_62537"/>
<evidence type="ECO:0000313" key="2">
    <source>
        <dbReference type="EMBL" id="EFC49144.1"/>
    </source>
</evidence>
<reference evidence="2 3" key="1">
    <citation type="journal article" date="2010" name="Cell">
        <title>The genome of Naegleria gruberi illuminates early eukaryotic versatility.</title>
        <authorList>
            <person name="Fritz-Laylin L.K."/>
            <person name="Prochnik S.E."/>
            <person name="Ginger M.L."/>
            <person name="Dacks J.B."/>
            <person name="Carpenter M.L."/>
            <person name="Field M.C."/>
            <person name="Kuo A."/>
            <person name="Paredez A."/>
            <person name="Chapman J."/>
            <person name="Pham J."/>
            <person name="Shu S."/>
            <person name="Neupane R."/>
            <person name="Cipriano M."/>
            <person name="Mancuso J."/>
            <person name="Tu H."/>
            <person name="Salamov A."/>
            <person name="Lindquist E."/>
            <person name="Shapiro H."/>
            <person name="Lucas S."/>
            <person name="Grigoriev I.V."/>
            <person name="Cande W.Z."/>
            <person name="Fulton C."/>
            <person name="Rokhsar D.S."/>
            <person name="Dawson S.C."/>
        </authorList>
    </citation>
    <scope>NUCLEOTIDE SEQUENCE [LARGE SCALE GENOMIC DNA]</scope>
    <source>
        <strain evidence="2 3">NEG-M</strain>
    </source>
</reference>
<dbReference type="InParanoid" id="D2V1D1"/>
<organism evidence="3">
    <name type="scientific">Naegleria gruberi</name>
    <name type="common">Amoeba</name>
    <dbReference type="NCBI Taxonomy" id="5762"/>
    <lineage>
        <taxon>Eukaryota</taxon>
        <taxon>Discoba</taxon>
        <taxon>Heterolobosea</taxon>
        <taxon>Tetramitia</taxon>
        <taxon>Eutetramitia</taxon>
        <taxon>Vahlkampfiidae</taxon>
        <taxon>Naegleria</taxon>
    </lineage>
</organism>
<dbReference type="Proteomes" id="UP000006671">
    <property type="component" value="Unassembled WGS sequence"/>
</dbReference>
<name>D2V1D1_NAEGR</name>
<dbReference type="EMBL" id="GG738848">
    <property type="protein sequence ID" value="EFC49144.1"/>
    <property type="molecule type" value="Genomic_DNA"/>
</dbReference>
<dbReference type="RefSeq" id="XP_002681888.1">
    <property type="nucleotide sequence ID" value="XM_002681842.1"/>
</dbReference>
<dbReference type="VEuPathDB" id="AmoebaDB:NAEGRDRAFT_62537"/>
<dbReference type="GeneID" id="8855146"/>
<proteinExistence type="predicted"/>
<keyword evidence="3" id="KW-1185">Reference proteome</keyword>